<dbReference type="PANTHER" id="PTHR43229">
    <property type="entry name" value="NODULATION PROTEIN J"/>
    <property type="match status" value="1"/>
</dbReference>
<feature type="transmembrane region" description="Helical" evidence="5">
    <location>
        <begin position="101"/>
        <end position="126"/>
    </location>
</feature>
<dbReference type="GO" id="GO:0140359">
    <property type="term" value="F:ABC-type transporter activity"/>
    <property type="evidence" value="ECO:0007669"/>
    <property type="project" value="InterPro"/>
</dbReference>
<dbReference type="Pfam" id="PF01061">
    <property type="entry name" value="ABC2_membrane"/>
    <property type="match status" value="1"/>
</dbReference>
<dbReference type="GeneID" id="76835155"/>
<dbReference type="PROSITE" id="PS51012">
    <property type="entry name" value="ABC_TM2"/>
    <property type="match status" value="1"/>
</dbReference>
<dbReference type="InterPro" id="IPR000412">
    <property type="entry name" value="ABC_2_transport"/>
</dbReference>
<dbReference type="InterPro" id="IPR013525">
    <property type="entry name" value="ABC2_TM"/>
</dbReference>
<organism evidence="7 8">
    <name type="scientific">Methanogenium organophilum</name>
    <dbReference type="NCBI Taxonomy" id="2199"/>
    <lineage>
        <taxon>Archaea</taxon>
        <taxon>Methanobacteriati</taxon>
        <taxon>Methanobacteriota</taxon>
        <taxon>Stenosarchaea group</taxon>
        <taxon>Methanomicrobia</taxon>
        <taxon>Methanomicrobiales</taxon>
        <taxon>Methanomicrobiaceae</taxon>
        <taxon>Methanogenium</taxon>
    </lineage>
</organism>
<gene>
    <name evidence="7" type="ORF">OU421_08595</name>
</gene>
<feature type="transmembrane region" description="Helical" evidence="5">
    <location>
        <begin position="132"/>
        <end position="157"/>
    </location>
</feature>
<dbReference type="InterPro" id="IPR047817">
    <property type="entry name" value="ABC2_TM_bact-type"/>
</dbReference>
<protein>
    <submittedName>
        <fullName evidence="7">ABC transporter permease</fullName>
    </submittedName>
</protein>
<evidence type="ECO:0000256" key="2">
    <source>
        <dbReference type="ARBA" id="ARBA00022692"/>
    </source>
</evidence>
<proteinExistence type="predicted"/>
<evidence type="ECO:0000256" key="3">
    <source>
        <dbReference type="ARBA" id="ARBA00022989"/>
    </source>
</evidence>
<feature type="transmembrane region" description="Helical" evidence="5">
    <location>
        <begin position="54"/>
        <end position="80"/>
    </location>
</feature>
<keyword evidence="8" id="KW-1185">Reference proteome</keyword>
<accession>A0A9X9S2T2</accession>
<evidence type="ECO:0000256" key="4">
    <source>
        <dbReference type="ARBA" id="ARBA00023136"/>
    </source>
</evidence>
<keyword evidence="4 5" id="KW-0472">Membrane</keyword>
<sequence>MDIVYTLWLRSIKRYIRSKSRIVGSLGMPVFFLLALGFGLNAVVRIPGGAGEDYIQFIVPGIVAMSVLFTSVFSGIQIIWDKQFGFLKETLVAPVSRLEIMLGQTVGGATTAVIQGAIILVISLFIGLSIPGVAGFAIAFFFMALIGICFAAFGIAIASKMEDMHGFQLIMNFVVFPIFGLSGALFPIESLPEWVVPLTLVDPLTYGVEGIRYGLMGTSPIHPLVSAAVLGVCTLAMIVIGALLFRKASI</sequence>
<dbReference type="GO" id="GO:0043190">
    <property type="term" value="C:ATP-binding cassette (ABC) transporter complex"/>
    <property type="evidence" value="ECO:0007669"/>
    <property type="project" value="InterPro"/>
</dbReference>
<dbReference type="PRINTS" id="PR00164">
    <property type="entry name" value="ABC2TRNSPORT"/>
</dbReference>
<dbReference type="Proteomes" id="UP001163096">
    <property type="component" value="Chromosome"/>
</dbReference>
<feature type="transmembrane region" description="Helical" evidence="5">
    <location>
        <begin position="21"/>
        <end position="42"/>
    </location>
</feature>
<feature type="domain" description="ABC transmembrane type-2" evidence="6">
    <location>
        <begin position="20"/>
        <end position="248"/>
    </location>
</feature>
<dbReference type="PANTHER" id="PTHR43229:SF2">
    <property type="entry name" value="NODULATION PROTEIN J"/>
    <property type="match status" value="1"/>
</dbReference>
<dbReference type="EMBL" id="CP113361">
    <property type="protein sequence ID" value="WAI00486.1"/>
    <property type="molecule type" value="Genomic_DNA"/>
</dbReference>
<comment type="subcellular location">
    <subcellularLocation>
        <location evidence="1">Membrane</location>
        <topology evidence="1">Multi-pass membrane protein</topology>
    </subcellularLocation>
</comment>
<dbReference type="PIRSF" id="PIRSF006648">
    <property type="entry name" value="DrrB"/>
    <property type="match status" value="1"/>
</dbReference>
<dbReference type="AlphaFoldDB" id="A0A9X9S2T2"/>
<dbReference type="InterPro" id="IPR005942">
    <property type="entry name" value="Daunbcin-R_ABC-transpt"/>
</dbReference>
<dbReference type="NCBIfam" id="TIGR01247">
    <property type="entry name" value="drrB"/>
    <property type="match status" value="1"/>
</dbReference>
<dbReference type="RefSeq" id="WP_268185685.1">
    <property type="nucleotide sequence ID" value="NZ_CP113361.1"/>
</dbReference>
<evidence type="ECO:0000256" key="5">
    <source>
        <dbReference type="SAM" id="Phobius"/>
    </source>
</evidence>
<keyword evidence="3 5" id="KW-1133">Transmembrane helix</keyword>
<evidence type="ECO:0000313" key="7">
    <source>
        <dbReference type="EMBL" id="WAI00486.1"/>
    </source>
</evidence>
<evidence type="ECO:0000259" key="6">
    <source>
        <dbReference type="PROSITE" id="PS51012"/>
    </source>
</evidence>
<keyword evidence="2 5" id="KW-0812">Transmembrane</keyword>
<dbReference type="KEGG" id="mou:OU421_08595"/>
<feature type="transmembrane region" description="Helical" evidence="5">
    <location>
        <begin position="169"/>
        <end position="188"/>
    </location>
</feature>
<evidence type="ECO:0000313" key="8">
    <source>
        <dbReference type="Proteomes" id="UP001163096"/>
    </source>
</evidence>
<feature type="transmembrane region" description="Helical" evidence="5">
    <location>
        <begin position="224"/>
        <end position="245"/>
    </location>
</feature>
<name>A0A9X9S2T2_METOG</name>
<dbReference type="InterPro" id="IPR051784">
    <property type="entry name" value="Nod_factor_ABC_transporter"/>
</dbReference>
<evidence type="ECO:0000256" key="1">
    <source>
        <dbReference type="ARBA" id="ARBA00004141"/>
    </source>
</evidence>
<reference evidence="7" key="1">
    <citation type="submission" date="2022-11" db="EMBL/GenBank/DDBJ databases">
        <title>Complete genome sequence of Methanogenium organophilum DSM 3596.</title>
        <authorList>
            <person name="Chen S.-C."/>
            <person name="Lai S.-J."/>
            <person name="You Y.-T."/>
        </authorList>
    </citation>
    <scope>NUCLEOTIDE SEQUENCE</scope>
    <source>
        <strain evidence="7">DSM 3596</strain>
    </source>
</reference>